<gene>
    <name evidence="2" type="ORF">ACFFRO_04055</name>
</gene>
<dbReference type="RefSeq" id="WP_385858059.1">
    <property type="nucleotide sequence ID" value="NZ_JBHMAR010000002.1"/>
</dbReference>
<dbReference type="Gene3D" id="3.40.710.10">
    <property type="entry name" value="DD-peptidase/beta-lactamase superfamily"/>
    <property type="match status" value="1"/>
</dbReference>
<dbReference type="EMBL" id="JBHMAR010000002">
    <property type="protein sequence ID" value="MFB9734319.1"/>
    <property type="molecule type" value="Genomic_DNA"/>
</dbReference>
<dbReference type="Proteomes" id="UP001589703">
    <property type="component" value="Unassembled WGS sequence"/>
</dbReference>
<evidence type="ECO:0000256" key="1">
    <source>
        <dbReference type="SAM" id="MobiDB-lite"/>
    </source>
</evidence>
<protein>
    <submittedName>
        <fullName evidence="2">Uncharacterized protein</fullName>
    </submittedName>
</protein>
<accession>A0ABV5V934</accession>
<proteinExistence type="predicted"/>
<evidence type="ECO:0000313" key="3">
    <source>
        <dbReference type="Proteomes" id="UP001589703"/>
    </source>
</evidence>
<dbReference type="InterPro" id="IPR012338">
    <property type="entry name" value="Beta-lactam/transpept-like"/>
</dbReference>
<sequence>MYGHTGAVQGYYSYAFASRDGRRALAAVATASNSAGVHTAMLRTLESAFCGAGTARRTHGTARAERPEDIGDPRPVRTGVR</sequence>
<feature type="region of interest" description="Disordered" evidence="1">
    <location>
        <begin position="55"/>
        <end position="81"/>
    </location>
</feature>
<reference evidence="2 3" key="1">
    <citation type="submission" date="2024-09" db="EMBL/GenBank/DDBJ databases">
        <authorList>
            <person name="Sun Q."/>
            <person name="Mori K."/>
        </authorList>
    </citation>
    <scope>NUCLEOTIDE SEQUENCE [LARGE SCALE GENOMIC DNA]</scope>
    <source>
        <strain evidence="2 3">JCM 10918</strain>
    </source>
</reference>
<keyword evidence="3" id="KW-1185">Reference proteome</keyword>
<evidence type="ECO:0000313" key="2">
    <source>
        <dbReference type="EMBL" id="MFB9734319.1"/>
    </source>
</evidence>
<name>A0ABV5V934_9ACTN</name>
<comment type="caution">
    <text evidence="2">The sequence shown here is derived from an EMBL/GenBank/DDBJ whole genome shotgun (WGS) entry which is preliminary data.</text>
</comment>
<organism evidence="2 3">
    <name type="scientific">Streptomyces thermocoprophilus</name>
    <dbReference type="NCBI Taxonomy" id="78356"/>
    <lineage>
        <taxon>Bacteria</taxon>
        <taxon>Bacillati</taxon>
        <taxon>Actinomycetota</taxon>
        <taxon>Actinomycetes</taxon>
        <taxon>Kitasatosporales</taxon>
        <taxon>Streptomycetaceae</taxon>
        <taxon>Streptomyces</taxon>
    </lineage>
</organism>
<feature type="compositionally biased region" description="Basic and acidic residues" evidence="1">
    <location>
        <begin position="62"/>
        <end position="75"/>
    </location>
</feature>